<dbReference type="Proteomes" id="UP000030491">
    <property type="component" value="Unassembled WGS sequence"/>
</dbReference>
<dbReference type="Pfam" id="PF00294">
    <property type="entry name" value="PfkB"/>
    <property type="match status" value="1"/>
</dbReference>
<dbReference type="AlphaFoldDB" id="A0A0A1ZPG8"/>
<dbReference type="GO" id="GO:0008865">
    <property type="term" value="F:fructokinase activity"/>
    <property type="evidence" value="ECO:0007669"/>
    <property type="project" value="UniProtKB-EC"/>
</dbReference>
<accession>A0A0A1ZPG8</accession>
<protein>
    <submittedName>
        <fullName evidence="6">Fructokinase</fullName>
        <ecNumber evidence="6">2.7.1.4</ecNumber>
    </submittedName>
</protein>
<gene>
    <name evidence="6" type="ORF">EU93_1080</name>
</gene>
<evidence type="ECO:0000313" key="7">
    <source>
        <dbReference type="Proteomes" id="UP000030491"/>
    </source>
</evidence>
<evidence type="ECO:0000256" key="2">
    <source>
        <dbReference type="ARBA" id="ARBA00022679"/>
    </source>
</evidence>
<sequence length="339" mass="37423">MRDSFRHFEENKKTDLIALGNAIVDIIVNIEDEFLKINNLEKGSMNLINSDESQRLLKHCEVIKQISGGSSANTVVCLAELGNDVQFIGRVKNDQFGNFFSSDIKKSKTIFNTPPTNKGASTAHSIILITPDAQRTMCTYLGASIEFEPKDIDFSLIKESKYLYLEGYLWDSELAKNAFLKAAQIAKLSNTKIILSLSDAFCVDRHRESFLKLIDNYVDIVFCNESEVLSLFKKDKLATCQGDLSSLCELVVVTLGSNGSLVINKNDVEVVRSITKGEILDTTGAGDIYAGGFIHGLINNYSLKKCGEIGSICAGQIITQLGSRSNIDLRELLKISLIK</sequence>
<organism evidence="6 7">
    <name type="scientific">Prochlorococcus marinus str. MIT 9116</name>
    <dbReference type="NCBI Taxonomy" id="167544"/>
    <lineage>
        <taxon>Bacteria</taxon>
        <taxon>Bacillati</taxon>
        <taxon>Cyanobacteriota</taxon>
        <taxon>Cyanophyceae</taxon>
        <taxon>Synechococcales</taxon>
        <taxon>Prochlorococcaceae</taxon>
        <taxon>Prochlorococcus</taxon>
    </lineage>
</organism>
<dbReference type="PRINTS" id="PR00990">
    <property type="entry name" value="RIBOKINASE"/>
</dbReference>
<dbReference type="RefSeq" id="WP_032513921.1">
    <property type="nucleotide sequence ID" value="NZ_JNAJ01000013.1"/>
</dbReference>
<evidence type="ECO:0000313" key="6">
    <source>
        <dbReference type="EMBL" id="KGF91487.1"/>
    </source>
</evidence>
<dbReference type="PROSITE" id="PS00584">
    <property type="entry name" value="PFKB_KINASES_2"/>
    <property type="match status" value="1"/>
</dbReference>
<dbReference type="CDD" id="cd01168">
    <property type="entry name" value="adenosine_kinase"/>
    <property type="match status" value="1"/>
</dbReference>
<dbReference type="InterPro" id="IPR002173">
    <property type="entry name" value="Carboh/pur_kinase_PfkB_CS"/>
</dbReference>
<dbReference type="InterPro" id="IPR011611">
    <property type="entry name" value="PfkB_dom"/>
</dbReference>
<dbReference type="EMBL" id="JNAJ01000013">
    <property type="protein sequence ID" value="KGF91487.1"/>
    <property type="molecule type" value="Genomic_DNA"/>
</dbReference>
<dbReference type="InterPro" id="IPR052700">
    <property type="entry name" value="Carb_kinase_PfkB-like"/>
</dbReference>
<dbReference type="Gene3D" id="3.30.1110.10">
    <property type="match status" value="1"/>
</dbReference>
<dbReference type="PANTHER" id="PTHR43320:SF3">
    <property type="entry name" value="CARBOHYDRATE KINASE PFKB DOMAIN-CONTAINING PROTEIN"/>
    <property type="match status" value="1"/>
</dbReference>
<proteinExistence type="inferred from homology"/>
<comment type="similarity">
    <text evidence="1 4">Belongs to the carbohydrate kinase PfkB family.</text>
</comment>
<keyword evidence="3 4" id="KW-0418">Kinase</keyword>
<dbReference type="SUPFAM" id="SSF53613">
    <property type="entry name" value="Ribokinase-like"/>
    <property type="match status" value="1"/>
</dbReference>
<reference evidence="7" key="1">
    <citation type="journal article" date="2014" name="Sci. Data">
        <title>Genomes of diverse isolates of the marine cyanobacterium Prochlorococcus.</title>
        <authorList>
            <person name="Biller S."/>
            <person name="Berube P."/>
            <person name="Thompson J."/>
            <person name="Kelly L."/>
            <person name="Roggensack S."/>
            <person name="Awad L."/>
            <person name="Roache-Johnson K."/>
            <person name="Ding H."/>
            <person name="Giovannoni S.J."/>
            <person name="Moore L.R."/>
            <person name="Chisholm S.W."/>
        </authorList>
    </citation>
    <scope>NUCLEOTIDE SEQUENCE [LARGE SCALE GENOMIC DNA]</scope>
</reference>
<dbReference type="EC" id="2.7.1.4" evidence="6"/>
<dbReference type="OrthoDB" id="9775849at2"/>
<feature type="domain" description="Carbohydrate kinase PfkB" evidence="5">
    <location>
        <begin position="54"/>
        <end position="327"/>
    </location>
</feature>
<name>A0A0A1ZPG8_PROMR</name>
<dbReference type="InterPro" id="IPR002139">
    <property type="entry name" value="Ribo/fructo_kinase"/>
</dbReference>
<evidence type="ECO:0000256" key="3">
    <source>
        <dbReference type="ARBA" id="ARBA00022777"/>
    </source>
</evidence>
<dbReference type="Gene3D" id="3.40.1190.20">
    <property type="match status" value="1"/>
</dbReference>
<keyword evidence="2 4" id="KW-0808">Transferase</keyword>
<dbReference type="InterPro" id="IPR029056">
    <property type="entry name" value="Ribokinase-like"/>
</dbReference>
<evidence type="ECO:0000259" key="5">
    <source>
        <dbReference type="Pfam" id="PF00294"/>
    </source>
</evidence>
<comment type="caution">
    <text evidence="6">The sequence shown here is derived from an EMBL/GenBank/DDBJ whole genome shotgun (WGS) entry which is preliminary data.</text>
</comment>
<evidence type="ECO:0000256" key="4">
    <source>
        <dbReference type="RuleBase" id="RU003704"/>
    </source>
</evidence>
<evidence type="ECO:0000256" key="1">
    <source>
        <dbReference type="ARBA" id="ARBA00010688"/>
    </source>
</evidence>
<dbReference type="PANTHER" id="PTHR43320">
    <property type="entry name" value="SUGAR KINASE"/>
    <property type="match status" value="1"/>
</dbReference>